<keyword evidence="2" id="KW-1185">Reference proteome</keyword>
<reference evidence="2" key="1">
    <citation type="submission" date="2017-01" db="EMBL/GenBank/DDBJ databases">
        <title>Komagataeibacter sp. MSKU9 whole genome sequencing project.</title>
        <authorList>
            <person name="Matsutani M."/>
            <person name="Naloka K."/>
            <person name="Theeragool G."/>
            <person name="Yakushi T."/>
            <person name="Matsushita K."/>
        </authorList>
    </citation>
    <scope>NUCLEOTIDE SEQUENCE [LARGE SCALE GENOMIC DNA]</scope>
    <source>
        <strain evidence="2">MSKU9</strain>
    </source>
</reference>
<protein>
    <submittedName>
        <fullName evidence="1">Uncharacterized protein</fullName>
    </submittedName>
</protein>
<organism evidence="1 2">
    <name type="scientific">Komagataeibacter diospyri</name>
    <dbReference type="NCBI Taxonomy" id="1932662"/>
    <lineage>
        <taxon>Bacteria</taxon>
        <taxon>Pseudomonadati</taxon>
        <taxon>Pseudomonadota</taxon>
        <taxon>Alphaproteobacteria</taxon>
        <taxon>Acetobacterales</taxon>
        <taxon>Acetobacteraceae</taxon>
        <taxon>Komagataeibacter</taxon>
    </lineage>
</organism>
<evidence type="ECO:0000313" key="2">
    <source>
        <dbReference type="Proteomes" id="UP000315095"/>
    </source>
</evidence>
<gene>
    <name evidence="1" type="ORF">MSKU9_1234</name>
</gene>
<evidence type="ECO:0000313" key="1">
    <source>
        <dbReference type="EMBL" id="GCE83093.1"/>
    </source>
</evidence>
<accession>A0A4P5NNX4</accession>
<dbReference type="AlphaFoldDB" id="A0A4P5NNX4"/>
<proteinExistence type="predicted"/>
<sequence>MPVLPFQKVQQSSLQVPSEIRGKLILTGMVVAT</sequence>
<name>A0A4P5NNX4_9PROT</name>
<dbReference type="Proteomes" id="UP000315095">
    <property type="component" value="Unassembled WGS sequence"/>
</dbReference>
<dbReference type="EMBL" id="BDLU01000032">
    <property type="protein sequence ID" value="GCE83093.1"/>
    <property type="molecule type" value="Genomic_DNA"/>
</dbReference>
<comment type="caution">
    <text evidence="1">The sequence shown here is derived from an EMBL/GenBank/DDBJ whole genome shotgun (WGS) entry which is preliminary data.</text>
</comment>